<protein>
    <submittedName>
        <fullName evidence="4">CapA family protein</fullName>
    </submittedName>
</protein>
<dbReference type="PANTHER" id="PTHR33393:SF13">
    <property type="entry name" value="PGA BIOSYNTHESIS PROTEIN CAPA"/>
    <property type="match status" value="1"/>
</dbReference>
<evidence type="ECO:0000259" key="3">
    <source>
        <dbReference type="SMART" id="SM00854"/>
    </source>
</evidence>
<dbReference type="InterPro" id="IPR052169">
    <property type="entry name" value="CW_Biosynth-Accessory"/>
</dbReference>
<dbReference type="Proteomes" id="UP001597119">
    <property type="component" value="Unassembled WGS sequence"/>
</dbReference>
<organism evidence="4 5">
    <name type="scientific">Halorientalis brevis</name>
    <dbReference type="NCBI Taxonomy" id="1126241"/>
    <lineage>
        <taxon>Archaea</taxon>
        <taxon>Methanobacteriati</taxon>
        <taxon>Methanobacteriota</taxon>
        <taxon>Stenosarchaea group</taxon>
        <taxon>Halobacteria</taxon>
        <taxon>Halobacteriales</taxon>
        <taxon>Haloarculaceae</taxon>
        <taxon>Halorientalis</taxon>
    </lineage>
</organism>
<dbReference type="EMBL" id="JBHUDJ010000002">
    <property type="protein sequence ID" value="MFD1586484.1"/>
    <property type="molecule type" value="Genomic_DNA"/>
</dbReference>
<keyword evidence="5" id="KW-1185">Reference proteome</keyword>
<feature type="domain" description="Capsule synthesis protein CapA" evidence="3">
    <location>
        <begin position="7"/>
        <end position="338"/>
    </location>
</feature>
<dbReference type="AlphaFoldDB" id="A0ABD6C9H1"/>
<reference evidence="4 5" key="1">
    <citation type="journal article" date="2019" name="Int. J. Syst. Evol. Microbiol.">
        <title>The Global Catalogue of Microorganisms (GCM) 10K type strain sequencing project: providing services to taxonomists for standard genome sequencing and annotation.</title>
        <authorList>
            <consortium name="The Broad Institute Genomics Platform"/>
            <consortium name="The Broad Institute Genome Sequencing Center for Infectious Disease"/>
            <person name="Wu L."/>
            <person name="Ma J."/>
        </authorList>
    </citation>
    <scope>NUCLEOTIDE SEQUENCE [LARGE SCALE GENOMIC DNA]</scope>
    <source>
        <strain evidence="4 5">CGMCC 1.12125</strain>
    </source>
</reference>
<comment type="caution">
    <text evidence="4">The sequence shown here is derived from an EMBL/GenBank/DDBJ whole genome shotgun (WGS) entry which is preliminary data.</text>
</comment>
<accession>A0ABD6C9H1</accession>
<dbReference type="Pfam" id="PF09587">
    <property type="entry name" value="PGA_cap"/>
    <property type="match status" value="1"/>
</dbReference>
<dbReference type="PANTHER" id="PTHR33393">
    <property type="entry name" value="POLYGLUTAMINE SYNTHESIS ACCESSORY PROTEIN RV0574C-RELATED"/>
    <property type="match status" value="1"/>
</dbReference>
<dbReference type="SMART" id="SM00854">
    <property type="entry name" value="PGA_cap"/>
    <property type="match status" value="1"/>
</dbReference>
<evidence type="ECO:0000313" key="5">
    <source>
        <dbReference type="Proteomes" id="UP001597119"/>
    </source>
</evidence>
<proteinExistence type="inferred from homology"/>
<comment type="similarity">
    <text evidence="1">Belongs to the CapA family.</text>
</comment>
<evidence type="ECO:0000256" key="2">
    <source>
        <dbReference type="SAM" id="MobiDB-lite"/>
    </source>
</evidence>
<evidence type="ECO:0000313" key="4">
    <source>
        <dbReference type="EMBL" id="MFD1586484.1"/>
    </source>
</evidence>
<feature type="region of interest" description="Disordered" evidence="2">
    <location>
        <begin position="352"/>
        <end position="373"/>
    </location>
</feature>
<dbReference type="RefSeq" id="WP_247379627.1">
    <property type="nucleotide sequence ID" value="NZ_JALLGV010000007.1"/>
</dbReference>
<evidence type="ECO:0000256" key="1">
    <source>
        <dbReference type="ARBA" id="ARBA00005662"/>
    </source>
</evidence>
<dbReference type="SUPFAM" id="SSF56300">
    <property type="entry name" value="Metallo-dependent phosphatases"/>
    <property type="match status" value="1"/>
</dbReference>
<dbReference type="InterPro" id="IPR019079">
    <property type="entry name" value="Capsule_synth_CapA"/>
</dbReference>
<sequence length="454" mass="48672">MTPDSFTLAATGDAIIAHPVSQVQGNDAQFDALIEVLQGADAAVTQLEPVFVDGTCRHASLAQVRDQYQYLAPFPGALIGTDPALVDELTAMGLNLFTLASNHALDFGHDGLETTLAALRNHELTFAGVGDDRADARAPAYLETDAGRVGLVDASTSVPPGGAAGVSTDRFDGVPGINPLHVEWTYRVPPDRLEQLRAIAEQTGIEAVKGEWLRREHPDWAADDAFYFMQMRFAPATEQRPPGIYQSLRQQDREAVLAGVSDAAANADWVVMGLHSHQSRAGSRNTSEVPSFLQGFARDCADAGADAVVVTGPHTLRGIEVYQDSVVCYSLGNLFFQDDAFYRIPDAVSETTDETVPDVRGDAASEETTSDVDHDADNWQSVVPECTFDAAGGLDRVTLYPCTLQPTADRPRRGMPVLATGERAESILRTVARRSAPFGTTVSIEDGVGTVELS</sequence>
<dbReference type="InterPro" id="IPR029052">
    <property type="entry name" value="Metallo-depent_PP-like"/>
</dbReference>
<name>A0ABD6C9H1_9EURY</name>
<gene>
    <name evidence="4" type="ORF">ACFR9U_05790</name>
</gene>